<sequence>MRAISAIIALAGAVSIIGVAEAATCLVHRTNSGGGEKIVSPYGVDRTGRASAGWHQGLDITNSAGMGDPILSGTNGTVSFSYQARGAGNYATVTSGDMRFLYMHMRRVLTELNGKNVSAGQQIGEMGCSGLANCPVHLHLGAMMRGDALQASGAAGRVWREGAGKSGTPLTADQIKSAMPTAWYLVNPEPFLDHQIPFDGSGGQPAVYGPQMGGWRSQTLPRTCSPDQTTFENPRLASTTGTGSSDAALDSQSTNRSGSEGFAATMAGQERRGVVVELAKQTTAELAQTAQSSALAYQAQMDSAMAHLLVEEVDGATR</sequence>
<accession>A0A974SM05</accession>
<feature type="region of interest" description="Disordered" evidence="1">
    <location>
        <begin position="223"/>
        <end position="266"/>
    </location>
</feature>
<dbReference type="KEGG" id="xdi:EZH22_30480"/>
<evidence type="ECO:0000256" key="2">
    <source>
        <dbReference type="SAM" id="SignalP"/>
    </source>
</evidence>
<feature type="domain" description="M23ase beta-sheet core" evidence="3">
    <location>
        <begin position="55"/>
        <end position="149"/>
    </location>
</feature>
<dbReference type="RefSeq" id="WP_203197082.1">
    <property type="nucleotide sequence ID" value="NZ_CP063364.1"/>
</dbReference>
<dbReference type="GO" id="GO:0004222">
    <property type="term" value="F:metalloendopeptidase activity"/>
    <property type="evidence" value="ECO:0007669"/>
    <property type="project" value="TreeGrafter"/>
</dbReference>
<evidence type="ECO:0000313" key="5">
    <source>
        <dbReference type="Proteomes" id="UP000596427"/>
    </source>
</evidence>
<keyword evidence="2" id="KW-0732">Signal</keyword>
<dbReference type="EMBL" id="CP063364">
    <property type="protein sequence ID" value="QRG10207.1"/>
    <property type="molecule type" value="Genomic_DNA"/>
</dbReference>
<dbReference type="Pfam" id="PF01551">
    <property type="entry name" value="Peptidase_M23"/>
    <property type="match status" value="1"/>
</dbReference>
<dbReference type="InterPro" id="IPR016047">
    <property type="entry name" value="M23ase_b-sheet_dom"/>
</dbReference>
<dbReference type="SUPFAM" id="SSF51261">
    <property type="entry name" value="Duplicated hybrid motif"/>
    <property type="match status" value="1"/>
</dbReference>
<dbReference type="AlphaFoldDB" id="A0A974SM05"/>
<keyword evidence="5" id="KW-1185">Reference proteome</keyword>
<feature type="signal peptide" evidence="2">
    <location>
        <begin position="1"/>
        <end position="22"/>
    </location>
</feature>
<evidence type="ECO:0000259" key="3">
    <source>
        <dbReference type="Pfam" id="PF01551"/>
    </source>
</evidence>
<name>A0A974SM05_9HYPH</name>
<dbReference type="InterPro" id="IPR011055">
    <property type="entry name" value="Dup_hybrid_motif"/>
</dbReference>
<dbReference type="CDD" id="cd12797">
    <property type="entry name" value="M23_peptidase"/>
    <property type="match status" value="1"/>
</dbReference>
<gene>
    <name evidence="4" type="ORF">EZH22_30480</name>
</gene>
<organism evidence="4 5">
    <name type="scientific">Xanthobacter dioxanivorans</name>
    <dbReference type="NCBI Taxonomy" id="2528964"/>
    <lineage>
        <taxon>Bacteria</taxon>
        <taxon>Pseudomonadati</taxon>
        <taxon>Pseudomonadota</taxon>
        <taxon>Alphaproteobacteria</taxon>
        <taxon>Hyphomicrobiales</taxon>
        <taxon>Xanthobacteraceae</taxon>
        <taxon>Xanthobacter</taxon>
    </lineage>
</organism>
<keyword evidence="4" id="KW-0614">Plasmid</keyword>
<protein>
    <submittedName>
        <fullName evidence="4">M23 family metallopeptidase</fullName>
    </submittedName>
</protein>
<dbReference type="Gene3D" id="2.70.70.10">
    <property type="entry name" value="Glucose Permease (Domain IIA)"/>
    <property type="match status" value="1"/>
</dbReference>
<geneLocation type="plasmid" evidence="4 5">
    <name>unnamed2</name>
</geneLocation>
<dbReference type="PANTHER" id="PTHR21666">
    <property type="entry name" value="PEPTIDASE-RELATED"/>
    <property type="match status" value="1"/>
</dbReference>
<feature type="compositionally biased region" description="Polar residues" evidence="1">
    <location>
        <begin position="223"/>
        <end position="258"/>
    </location>
</feature>
<feature type="chain" id="PRO_5037262221" evidence="2">
    <location>
        <begin position="23"/>
        <end position="318"/>
    </location>
</feature>
<dbReference type="PANTHER" id="PTHR21666:SF270">
    <property type="entry name" value="MUREIN HYDROLASE ACTIVATOR ENVC"/>
    <property type="match status" value="1"/>
</dbReference>
<proteinExistence type="predicted"/>
<dbReference type="Proteomes" id="UP000596427">
    <property type="component" value="Plasmid unnamed2"/>
</dbReference>
<reference evidence="4 5" key="1">
    <citation type="submission" date="2020-10" db="EMBL/GenBank/DDBJ databases">
        <title>Degradation of 1,4-Dioxane by Xanthobacter sp. YN2, via a Novel Group-2 Soluble Di-Iron Monooxygenase.</title>
        <authorList>
            <person name="Ma F."/>
            <person name="Wang Y."/>
            <person name="Yang J."/>
            <person name="Guo H."/>
            <person name="Su D."/>
            <person name="Yu L."/>
        </authorList>
    </citation>
    <scope>NUCLEOTIDE SEQUENCE [LARGE SCALE GENOMIC DNA]</scope>
    <source>
        <strain evidence="4 5">YN2</strain>
        <plasmid evidence="4 5">unnamed2</plasmid>
    </source>
</reference>
<evidence type="ECO:0000256" key="1">
    <source>
        <dbReference type="SAM" id="MobiDB-lite"/>
    </source>
</evidence>
<dbReference type="InterPro" id="IPR050570">
    <property type="entry name" value="Cell_wall_metabolism_enzyme"/>
</dbReference>
<evidence type="ECO:0000313" key="4">
    <source>
        <dbReference type="EMBL" id="QRG10207.1"/>
    </source>
</evidence>